<feature type="domain" description="DUF4218" evidence="4">
    <location>
        <begin position="504"/>
        <end position="615"/>
    </location>
</feature>
<feature type="region of interest" description="Disordered" evidence="1">
    <location>
        <begin position="1395"/>
        <end position="1436"/>
    </location>
</feature>
<proteinExistence type="predicted"/>
<evidence type="ECO:0008006" key="8">
    <source>
        <dbReference type="Google" id="ProtNLM"/>
    </source>
</evidence>
<dbReference type="Pfam" id="PF13960">
    <property type="entry name" value="DUF4218"/>
    <property type="match status" value="1"/>
</dbReference>
<dbReference type="InterPro" id="IPR025312">
    <property type="entry name" value="DUF4216"/>
</dbReference>
<dbReference type="PANTHER" id="PTHR48258:SF15">
    <property type="entry name" value="OS02G0543900 PROTEIN"/>
    <property type="match status" value="1"/>
</dbReference>
<dbReference type="Pfam" id="PF13952">
    <property type="entry name" value="DUF4216"/>
    <property type="match status" value="1"/>
</dbReference>
<evidence type="ECO:0000259" key="5">
    <source>
        <dbReference type="Pfam" id="PF13963"/>
    </source>
</evidence>
<dbReference type="InterPro" id="IPR004242">
    <property type="entry name" value="Transposase_21"/>
</dbReference>
<dbReference type="Pfam" id="PF03017">
    <property type="entry name" value="Transposase_23"/>
    <property type="match status" value="1"/>
</dbReference>
<dbReference type="Proteomes" id="UP000000763">
    <property type="component" value="Chromosome 5"/>
</dbReference>
<evidence type="ECO:0000259" key="2">
    <source>
        <dbReference type="Pfam" id="PF03017"/>
    </source>
</evidence>
<sequence>MDRDWMSEPRTSASYKDGVAHFLSIAFRDVPDDAKVLCPCVNCRNRITQNYDRVKTHLRCAGILQSYTKWIHHGEKYDAPSLVFAPVSGNPRNIPISGAHKSNVVEVGDGRSDNMEGLLNTAFGREDSFESISSASIDDDGIYFESSYAEPNMVEDENNTFGDCHNGGEQDMFTRLLKDAKTKLYHGCDKFSRLSFLVNLYNLKCIHGWTQESFTALLGLQSDALPQEADLPKNCYEAKKIIRGLGLGYQKIHACHKDCVLFRGDKANQESCDVCGSSRWITDKNGYPVESKGKKKPAKVLRYFPLIPRIQRLFSTEQTSGEMRWHEEGHTKDGLLRHPADGEAWNDLNTRYPGFSADARNVRLGLASVETYDASARKKFSLRAALLWTLNDFPALAYLYGWSTGGKYACPSCATLTKSFRLKKGGKFCYMGHRRWLPPDHKYRELGSQFDGTEEKEIAPKTLNGTSVLEMLQGRVFVFALRSCYPSKDVMHIVNELARFFKKLCSKVIDVSELDELQRSIVMTLCDMERVFLPSFFTIMVHLLVHLVEEVKLGGPVHYRWMYPLERSFVRIKALVRNRAYPEGSIVEGYIADECLTYCSRFFDETTRFTRPPRNPEPSDNTKDLYMFESAGEPIGKAITVARFDNQFLVQAHRYVLRHCDELEDFRKEFLDEEKRKLPHTTSLTQSVIDRLINRSFADWLEQKMKRRALAAKPNKTVVRYSGYIINGFRFHTEPGVVNVADDGVNYYGRLSDIVELSYRNYKVVLFRCDWYDVHHRAGMKNDEFRFSLVNFSRKIHTGEKLDDDPFVFSSQVEQVFYSEDPKTEGWHVVTRFRPRDLFDMGVEQPSDEAEQIMVCQMQGINANRSKMSTLPDDFCQSPDILNSGVLRPLGPENQCSTNSDIFYMNSQVKMGYKTRIWRRPPAGAVASFFLGCAVCWLPAREHAEHVEGEEGNLHYNFEDQDESDKQHNDDNLHLHLELQDGGSELEEENSESDDDAIAELPSAIKRPINIIFPNGEVRQILGNFNVKNMEQLKNGKVIVETDENGVPNDRSGSLLGSYLVSKGWRSYKHRLKDRYYNLDVRTLNEIPEDVPKGVNAIQWVGLLAIWGQDKHKKLCEKNSECAKQQRNPHTTGRKSHAMLFKEMGEAKKRGKVHEIDLWDEAHKKKDAHMKAVLDMAYHELAKRKTDSSGVLSPKDYDDVFRSVVGKKTKLRGYYDHKNWSHLKVSQGLDVIGQSEEQAMLKLKIKAMDDKLEDMSDDMNLMRTFIEQKYPGENWRNIVVARKNKEVDISEQVGNDIPHEFENILDKSYENVHPTPNNLQELHSISYTKAKDGRGKPSLPHEHMITKVDIFEQVDNDSTNGFDHNPDNLDANVNATSNYVHQVCSLKCTNAKDRRANPSIPYERTNAKGYSFGQDSRNDITNGSVNNFEDSHTNRNAIQNNVQRLQSVSSTRPKESYSSQDLPYQNLTTKGQREVYLFSLNAINKDKLVAKGNLVTANATHVVGRNMLGNEYYGVAIHTVTNIGDERLPRPPFENCNTLRDAIGYVIAWPRAYDINGGL</sequence>
<evidence type="ECO:0000256" key="1">
    <source>
        <dbReference type="SAM" id="MobiDB-lite"/>
    </source>
</evidence>
<protein>
    <recommendedName>
        <fullName evidence="8">Transposon protein, putative, CACTA, En/Spm sub-class</fullName>
    </recommendedName>
</protein>
<dbReference type="InterPro" id="IPR004264">
    <property type="entry name" value="Transposase_23"/>
</dbReference>
<evidence type="ECO:0000259" key="4">
    <source>
        <dbReference type="Pfam" id="PF13960"/>
    </source>
</evidence>
<organism evidence="6 7">
    <name type="scientific">Oryza sativa subsp. japonica</name>
    <name type="common">Rice</name>
    <dbReference type="NCBI Taxonomy" id="39947"/>
    <lineage>
        <taxon>Eukaryota</taxon>
        <taxon>Viridiplantae</taxon>
        <taxon>Streptophyta</taxon>
        <taxon>Embryophyta</taxon>
        <taxon>Tracheophyta</taxon>
        <taxon>Spermatophyta</taxon>
        <taxon>Magnoliopsida</taxon>
        <taxon>Liliopsida</taxon>
        <taxon>Poales</taxon>
        <taxon>Poaceae</taxon>
        <taxon>BOP clade</taxon>
        <taxon>Oryzoideae</taxon>
        <taxon>Oryzeae</taxon>
        <taxon>Oryzinae</taxon>
        <taxon>Oryza</taxon>
        <taxon>Oryza sativa</taxon>
    </lineage>
</organism>
<dbReference type="PANTHER" id="PTHR48258">
    <property type="entry name" value="DUF4218 DOMAIN-CONTAINING PROTEIN-RELATED"/>
    <property type="match status" value="1"/>
</dbReference>
<name>Q5W6N9_ORYSJ</name>
<feature type="domain" description="Transposase-associated" evidence="5">
    <location>
        <begin position="3"/>
        <end position="75"/>
    </location>
</feature>
<feature type="domain" description="Transposase Tnp1/En/Spm-like" evidence="2">
    <location>
        <begin position="1474"/>
        <end position="1543"/>
    </location>
</feature>
<evidence type="ECO:0000259" key="3">
    <source>
        <dbReference type="Pfam" id="PF13952"/>
    </source>
</evidence>
<dbReference type="Pfam" id="PF02992">
    <property type="entry name" value="Transposase_21"/>
    <property type="match status" value="2"/>
</dbReference>
<evidence type="ECO:0000313" key="6">
    <source>
        <dbReference type="EMBL" id="AAV43868.1"/>
    </source>
</evidence>
<dbReference type="Pfam" id="PF03004">
    <property type="entry name" value="Transposase_24"/>
    <property type="match status" value="1"/>
</dbReference>
<accession>Q5W6N9</accession>
<reference evidence="7" key="1">
    <citation type="journal article" date="2005" name="Nature">
        <title>The map-based sequence of the rice genome.</title>
        <authorList>
            <consortium name="International rice genome sequencing project (IRGSP)"/>
            <person name="Matsumoto T."/>
            <person name="Wu J."/>
            <person name="Kanamori H."/>
            <person name="Katayose Y."/>
            <person name="Fujisawa M."/>
            <person name="Namiki N."/>
            <person name="Mizuno H."/>
            <person name="Yamamoto K."/>
            <person name="Antonio B.A."/>
            <person name="Baba T."/>
            <person name="Sakata K."/>
            <person name="Nagamura Y."/>
            <person name="Aoki H."/>
            <person name="Arikawa K."/>
            <person name="Arita K."/>
            <person name="Bito T."/>
            <person name="Chiden Y."/>
            <person name="Fujitsuka N."/>
            <person name="Fukunaka R."/>
            <person name="Hamada M."/>
            <person name="Harada C."/>
            <person name="Hayashi A."/>
            <person name="Hijishita S."/>
            <person name="Honda M."/>
            <person name="Hosokawa S."/>
            <person name="Ichikawa Y."/>
            <person name="Idonuma A."/>
            <person name="Iijima M."/>
            <person name="Ikeda M."/>
            <person name="Ikeno M."/>
            <person name="Ito K."/>
            <person name="Ito S."/>
            <person name="Ito T."/>
            <person name="Ito Y."/>
            <person name="Ito Y."/>
            <person name="Iwabuchi A."/>
            <person name="Kamiya K."/>
            <person name="Karasawa W."/>
            <person name="Kurita K."/>
            <person name="Katagiri S."/>
            <person name="Kikuta A."/>
            <person name="Kobayashi H."/>
            <person name="Kobayashi N."/>
            <person name="Machita K."/>
            <person name="Maehara T."/>
            <person name="Masukawa M."/>
            <person name="Mizubayashi T."/>
            <person name="Mukai Y."/>
            <person name="Nagasaki H."/>
            <person name="Nagata Y."/>
            <person name="Naito S."/>
            <person name="Nakashima M."/>
            <person name="Nakama Y."/>
            <person name="Nakamichi Y."/>
            <person name="Nakamura M."/>
            <person name="Meguro A."/>
            <person name="Negishi M."/>
            <person name="Ohta I."/>
            <person name="Ohta T."/>
            <person name="Okamoto M."/>
            <person name="Ono N."/>
            <person name="Saji S."/>
            <person name="Sakaguchi M."/>
            <person name="Sakai K."/>
            <person name="Shibata M."/>
            <person name="Shimokawa T."/>
            <person name="Song J."/>
            <person name="Takazaki Y."/>
            <person name="Terasawa K."/>
            <person name="Tsugane M."/>
            <person name="Tsuji K."/>
            <person name="Ueda S."/>
            <person name="Waki K."/>
            <person name="Yamagata H."/>
            <person name="Yamamoto M."/>
            <person name="Yamamoto S."/>
            <person name="Yamane H."/>
            <person name="Yoshiki S."/>
            <person name="Yoshihara R."/>
            <person name="Yukawa K."/>
            <person name="Zhong H."/>
            <person name="Yano M."/>
            <person name="Yuan Q."/>
            <person name="Ouyang S."/>
            <person name="Liu J."/>
            <person name="Jones K.M."/>
            <person name="Gansberger K."/>
            <person name="Moffat K."/>
            <person name="Hill J."/>
            <person name="Bera J."/>
            <person name="Fadrosh D."/>
            <person name="Jin S."/>
            <person name="Johri S."/>
            <person name="Kim M."/>
            <person name="Overton L."/>
            <person name="Reardon M."/>
            <person name="Tsitrin T."/>
            <person name="Vuong H."/>
            <person name="Weaver B."/>
            <person name="Ciecko A."/>
            <person name="Tallon L."/>
            <person name="Jackson J."/>
            <person name="Pai G."/>
            <person name="Aken S.V."/>
            <person name="Utterback T."/>
            <person name="Reidmuller S."/>
            <person name="Feldblyum T."/>
            <person name="Hsiao J."/>
            <person name="Zismann V."/>
            <person name="Iobst S."/>
            <person name="de Vazeille A.R."/>
            <person name="Buell C.R."/>
            <person name="Ying K."/>
            <person name="Li Y."/>
            <person name="Lu T."/>
            <person name="Huang Y."/>
            <person name="Zhao Q."/>
            <person name="Feng Q."/>
            <person name="Zhang L."/>
            <person name="Zhu J."/>
            <person name="Weng Q."/>
            <person name="Mu J."/>
            <person name="Lu Y."/>
            <person name="Fan D."/>
            <person name="Liu Y."/>
            <person name="Guan J."/>
            <person name="Zhang Y."/>
            <person name="Yu S."/>
            <person name="Liu X."/>
            <person name="Zhang Y."/>
            <person name="Hong G."/>
            <person name="Han B."/>
            <person name="Choisne N."/>
            <person name="Demange N."/>
            <person name="Orjeda G."/>
            <person name="Samain S."/>
            <person name="Cattolico L."/>
            <person name="Pelletier E."/>
            <person name="Couloux A."/>
            <person name="Segurens B."/>
            <person name="Wincker P."/>
            <person name="D'Hont A."/>
            <person name="Scarpelli C."/>
            <person name="Weissenbach J."/>
            <person name="Salanoubat M."/>
            <person name="Quetier F."/>
            <person name="Yu Y."/>
            <person name="Kim H.R."/>
            <person name="Rambo T."/>
            <person name="Currie J."/>
            <person name="Collura K."/>
            <person name="Luo M."/>
            <person name="Yang T."/>
            <person name="Ammiraju J.S.S."/>
            <person name="Engler F."/>
            <person name="Soderlund C."/>
            <person name="Wing R.A."/>
            <person name="Palmer L.E."/>
            <person name="de la Bastide M."/>
            <person name="Spiegel L."/>
            <person name="Nascimento L."/>
            <person name="Zutavern T."/>
            <person name="O'Shaughnessy A."/>
            <person name="Dike S."/>
            <person name="Dedhia N."/>
            <person name="Preston R."/>
            <person name="Balija V."/>
            <person name="McCombie W.R."/>
            <person name="Chow T."/>
            <person name="Chen H."/>
            <person name="Chung M."/>
            <person name="Chen C."/>
            <person name="Shaw J."/>
            <person name="Wu H."/>
            <person name="Hsiao K."/>
            <person name="Chao Y."/>
            <person name="Chu M."/>
            <person name="Cheng C."/>
            <person name="Hour A."/>
            <person name="Lee P."/>
            <person name="Lin S."/>
            <person name="Lin Y."/>
            <person name="Liou J."/>
            <person name="Liu S."/>
            <person name="Hsing Y."/>
            <person name="Raghuvanshi S."/>
            <person name="Mohanty A."/>
            <person name="Bharti A.K."/>
            <person name="Gaur A."/>
            <person name="Gupta V."/>
            <person name="Kumar D."/>
            <person name="Ravi V."/>
            <person name="Vij S."/>
            <person name="Kapur A."/>
            <person name="Khurana P."/>
            <person name="Khurana P."/>
            <person name="Khurana J.P."/>
            <person name="Tyagi A.K."/>
            <person name="Gaikwad K."/>
            <person name="Singh A."/>
            <person name="Dalal V."/>
            <person name="Srivastava S."/>
            <person name="Dixit A."/>
            <person name="Pal A.K."/>
            <person name="Ghazi I.A."/>
            <person name="Yadav M."/>
            <person name="Pandit A."/>
            <person name="Bhargava A."/>
            <person name="Sureshbabu K."/>
            <person name="Batra K."/>
            <person name="Sharma T.R."/>
            <person name="Mohapatra T."/>
            <person name="Singh N.K."/>
            <person name="Messing J."/>
            <person name="Nelson A.B."/>
            <person name="Fuks G."/>
            <person name="Kavchok S."/>
            <person name="Keizer G."/>
            <person name="Linton E."/>
            <person name="Llaca V."/>
            <person name="Song R."/>
            <person name="Tanyolac B."/>
            <person name="Young S."/>
            <person name="Ho-Il K."/>
            <person name="Hahn J.H."/>
            <person name="Sangsakoo G."/>
            <person name="Vanavichit A."/>
            <person name="de Mattos Luiz.A.T."/>
            <person name="Zimmer P.D."/>
            <person name="Malone G."/>
            <person name="Dellagostin O."/>
            <person name="de Oliveira A.C."/>
            <person name="Bevan M."/>
            <person name="Bancroft I."/>
            <person name="Minx P."/>
            <person name="Cordum H."/>
            <person name="Wilson R."/>
            <person name="Cheng Z."/>
            <person name="Jin W."/>
            <person name="Jiang J."/>
            <person name="Leong S.A."/>
            <person name="Iwama H."/>
            <person name="Gojobori T."/>
            <person name="Itoh T."/>
            <person name="Niimura Y."/>
            <person name="Fujii Y."/>
            <person name="Habara T."/>
            <person name="Sakai H."/>
            <person name="Sato Y."/>
            <person name="Wilson G."/>
            <person name="Kumar K."/>
            <person name="McCouch S."/>
            <person name="Juretic N."/>
            <person name="Hoen D."/>
            <person name="Wright S."/>
            <person name="Bruskiewich R."/>
            <person name="Bureau T."/>
            <person name="Miyao A."/>
            <person name="Hirochika H."/>
            <person name="Nishikawa T."/>
            <person name="Kadowaki K."/>
            <person name="Sugiura M."/>
            <person name="Burr B."/>
            <person name="Sasaki T."/>
        </authorList>
    </citation>
    <scope>NUCLEOTIDE SEQUENCE [LARGE SCALE GENOMIC DNA]</scope>
    <source>
        <strain evidence="7">cv. Nipponbare</strain>
    </source>
</reference>
<dbReference type="InterPro" id="IPR004252">
    <property type="entry name" value="Probable_transposase_24"/>
</dbReference>
<feature type="compositionally biased region" description="Polar residues" evidence="1">
    <location>
        <begin position="1413"/>
        <end position="1436"/>
    </location>
</feature>
<dbReference type="InterPro" id="IPR025452">
    <property type="entry name" value="DUF4218"/>
</dbReference>
<reference evidence="7" key="2">
    <citation type="journal article" date="2008" name="Nucleic Acids Res.">
        <title>The rice annotation project database (RAP-DB): 2008 update.</title>
        <authorList>
            <consortium name="The rice annotation project (RAP)"/>
        </authorList>
    </citation>
    <scope>GENOME REANNOTATION</scope>
    <source>
        <strain evidence="7">cv. Nipponbare</strain>
    </source>
</reference>
<gene>
    <name evidence="6" type="primary">OJ1314_A05.10</name>
</gene>
<evidence type="ECO:0000313" key="7">
    <source>
        <dbReference type="Proteomes" id="UP000000763"/>
    </source>
</evidence>
<feature type="domain" description="DUF4216" evidence="3">
    <location>
        <begin position="756"/>
        <end position="830"/>
    </location>
</feature>
<dbReference type="Pfam" id="PF13963">
    <property type="entry name" value="Transpos_assoc"/>
    <property type="match status" value="1"/>
</dbReference>
<dbReference type="EMBL" id="AC135417">
    <property type="protein sequence ID" value="AAV43868.1"/>
    <property type="molecule type" value="Genomic_DNA"/>
</dbReference>
<dbReference type="InterPro" id="IPR029480">
    <property type="entry name" value="Transpos_assoc"/>
</dbReference>